<dbReference type="InterPro" id="IPR011990">
    <property type="entry name" value="TPR-like_helical_dom_sf"/>
</dbReference>
<feature type="repeat" description="PPR" evidence="3">
    <location>
        <begin position="274"/>
        <end position="308"/>
    </location>
</feature>
<dbReference type="PANTHER" id="PTHR47936">
    <property type="entry name" value="PPR_LONG DOMAIN-CONTAINING PROTEIN"/>
    <property type="match status" value="1"/>
</dbReference>
<evidence type="ECO:0000256" key="2">
    <source>
        <dbReference type="ARBA" id="ARBA00022737"/>
    </source>
</evidence>
<dbReference type="Gene3D" id="1.25.40.10">
    <property type="entry name" value="Tetratricopeptide repeat domain"/>
    <property type="match status" value="2"/>
</dbReference>
<protein>
    <submittedName>
        <fullName evidence="4">Putative Pentatricopeptide repeat superfamily protein</fullName>
    </submittedName>
</protein>
<dbReference type="Pfam" id="PF01535">
    <property type="entry name" value="PPR"/>
    <property type="match status" value="2"/>
</dbReference>
<comment type="similarity">
    <text evidence="1">Belongs to the PPR family. P subfamily.</text>
</comment>
<dbReference type="InParanoid" id="A0A7J7BYW8"/>
<proteinExistence type="inferred from homology"/>
<feature type="repeat" description="PPR" evidence="3">
    <location>
        <begin position="309"/>
        <end position="343"/>
    </location>
</feature>
<evidence type="ECO:0000313" key="5">
    <source>
        <dbReference type="Proteomes" id="UP000593562"/>
    </source>
</evidence>
<feature type="repeat" description="PPR" evidence="3">
    <location>
        <begin position="239"/>
        <end position="273"/>
    </location>
</feature>
<reference evidence="4 5" key="1">
    <citation type="journal article" date="2020" name="Nat. Commun.">
        <title>Genome of Tripterygium wilfordii and identification of cytochrome P450 involved in triptolide biosynthesis.</title>
        <authorList>
            <person name="Tu L."/>
            <person name="Su P."/>
            <person name="Zhang Z."/>
            <person name="Gao L."/>
            <person name="Wang J."/>
            <person name="Hu T."/>
            <person name="Zhou J."/>
            <person name="Zhang Y."/>
            <person name="Zhao Y."/>
            <person name="Liu Y."/>
            <person name="Song Y."/>
            <person name="Tong Y."/>
            <person name="Lu Y."/>
            <person name="Yang J."/>
            <person name="Xu C."/>
            <person name="Jia M."/>
            <person name="Peters R.J."/>
            <person name="Huang L."/>
            <person name="Gao W."/>
        </authorList>
    </citation>
    <scope>NUCLEOTIDE SEQUENCE [LARGE SCALE GENOMIC DNA]</scope>
    <source>
        <strain evidence="5">cv. XIE 37</strain>
        <tissue evidence="4">Leaf</tissue>
    </source>
</reference>
<comment type="caution">
    <text evidence="4">The sequence shown here is derived from an EMBL/GenBank/DDBJ whole genome shotgun (WGS) entry which is preliminary data.</text>
</comment>
<dbReference type="NCBIfam" id="TIGR00756">
    <property type="entry name" value="PPR"/>
    <property type="match status" value="2"/>
</dbReference>
<name>A0A7J7BYW8_TRIWF</name>
<sequence length="453" mass="51520">MELSNLTKKKLRYSGCKGLSLIHSNGATSSVFSNPGIFSIHSDSCFRWYSTSSIRSSTSKEVGIGRTRMYATSKHVYQIIELIRSGDSELENKLSSMNVYLSIATVTQIFQVLTSEKVSALRFFHWIRHWQPEFYSNSDVCSLMIDNCGCSGDYSSMQSLLNDFTRMKGFRLNKSAFRFLPVLVSSNESLKKSVEIVVDVLEKVGGSSRASGIVALIEMLSAMDSFEMALSVIKEAGRRVSYYNILVREKCRRCDFNGAKGILNEMRQDNCPPPMQTYNYMLSSLCKNDKFGEASELLEDMDERFCPPDAITFEIFICHSCEAGKLDIASRLLDQMEKRGVEPRLTTHAIFIKEYFKAGKYEEAYNYVVDSSKKYKCCSNMNYSLLASLHLKRGNLVAALDILYEMIDKDVRPYYRVYRKVLKHLQKSGREDLAKDLNSRLSSFSLELTKDIG</sequence>
<dbReference type="PANTHER" id="PTHR47936:SF3">
    <property type="entry name" value="PENTACOTRIPEPTIDE-REPEAT REGION OF PRORP DOMAIN-CONTAINING PROTEIN"/>
    <property type="match status" value="1"/>
</dbReference>
<keyword evidence="5" id="KW-1185">Reference proteome</keyword>
<evidence type="ECO:0000256" key="1">
    <source>
        <dbReference type="ARBA" id="ARBA00007626"/>
    </source>
</evidence>
<dbReference type="Proteomes" id="UP000593562">
    <property type="component" value="Unassembled WGS sequence"/>
</dbReference>
<evidence type="ECO:0000313" key="4">
    <source>
        <dbReference type="EMBL" id="KAF5727073.1"/>
    </source>
</evidence>
<dbReference type="Pfam" id="PF13041">
    <property type="entry name" value="PPR_2"/>
    <property type="match status" value="1"/>
</dbReference>
<gene>
    <name evidence="4" type="ORF">HS088_TW22G00760</name>
</gene>
<dbReference type="PROSITE" id="PS51375">
    <property type="entry name" value="PPR"/>
    <property type="match status" value="3"/>
</dbReference>
<evidence type="ECO:0000256" key="3">
    <source>
        <dbReference type="PROSITE-ProRule" id="PRU00708"/>
    </source>
</evidence>
<dbReference type="EMBL" id="JAAARO010000022">
    <property type="protein sequence ID" value="KAF5727073.1"/>
    <property type="molecule type" value="Genomic_DNA"/>
</dbReference>
<dbReference type="AlphaFoldDB" id="A0A7J7BYW8"/>
<dbReference type="InterPro" id="IPR002885">
    <property type="entry name" value="PPR_rpt"/>
</dbReference>
<organism evidence="4 5">
    <name type="scientific">Tripterygium wilfordii</name>
    <name type="common">Thunder God vine</name>
    <dbReference type="NCBI Taxonomy" id="458696"/>
    <lineage>
        <taxon>Eukaryota</taxon>
        <taxon>Viridiplantae</taxon>
        <taxon>Streptophyta</taxon>
        <taxon>Embryophyta</taxon>
        <taxon>Tracheophyta</taxon>
        <taxon>Spermatophyta</taxon>
        <taxon>Magnoliopsida</taxon>
        <taxon>eudicotyledons</taxon>
        <taxon>Gunneridae</taxon>
        <taxon>Pentapetalae</taxon>
        <taxon>rosids</taxon>
        <taxon>fabids</taxon>
        <taxon>Celastrales</taxon>
        <taxon>Celastraceae</taxon>
        <taxon>Tripterygium</taxon>
    </lineage>
</organism>
<accession>A0A7J7BYW8</accession>
<keyword evidence="2" id="KW-0677">Repeat</keyword>